<comment type="caution">
    <text evidence="1">The sequence shown here is derived from an EMBL/GenBank/DDBJ whole genome shotgun (WGS) entry which is preliminary data.</text>
</comment>
<protein>
    <submittedName>
        <fullName evidence="1">Potassium transporter</fullName>
    </submittedName>
</protein>
<gene>
    <name evidence="1" type="primary">KCH1</name>
    <name evidence="1" type="ORF">LOY88_005676</name>
</gene>
<accession>A0ACB8UQX4</accession>
<dbReference type="EMBL" id="JALBCA010000106">
    <property type="protein sequence ID" value="KAI2382845.1"/>
    <property type="molecule type" value="Genomic_DNA"/>
</dbReference>
<sequence>MGCCGGRRDDDDLADVKAEQKWSYITLSDFKTSSCFAPFSYGILYITIFTSIAVYGVDSFTAINLLVFSRWSSQIKPKIPFTISKWIFAGCIILSFVLLAYRWIRAIRVIRSGGVAPSYLDPVAVRIQSTRMGSEGQGYRRFLVFAELTKSRKGADYVALFTYFNFEASLRVIFAEGPRQVINAMTLYSVMQLNLIPTGHNAAPADTSPVKQFFINIKVLAEKDRLQATILFAMLFTLVIWVVSILSLAVSVILYVVFLWHHIPTEDGTLKTYCRRKINRRLERIVKRKVNKALAKGLALQDRTRADLEPGLDGSKRQPTLPNLGYTGSSAASDISSMPGLSRQTTTTTLPPYSRAPPSVASFPLDRKPTLPDMKLDSGSFTSATPAPQLDDTASLVNNAQAFGYNASTPYPTNGPPAWPERYGTPVSSMSDYRPPTAQAAQRPRTPLDPFARGSPAPENNFGRRPPFSPSMPDRSMTAPIPSATPDPSYRNFTRPWPAPVLQQGPRMQTPGPPRAGTAPPPQGGPFNPNFRY</sequence>
<organism evidence="1">
    <name type="scientific">Ophidiomyces ophidiicola</name>
    <dbReference type="NCBI Taxonomy" id="1387563"/>
    <lineage>
        <taxon>Eukaryota</taxon>
        <taxon>Fungi</taxon>
        <taxon>Dikarya</taxon>
        <taxon>Ascomycota</taxon>
        <taxon>Pezizomycotina</taxon>
        <taxon>Eurotiomycetes</taxon>
        <taxon>Eurotiomycetidae</taxon>
        <taxon>Onygenales</taxon>
        <taxon>Onygenaceae</taxon>
        <taxon>Ophidiomyces</taxon>
    </lineage>
</organism>
<name>A0ACB8UQX4_9EURO</name>
<reference evidence="1" key="1">
    <citation type="journal article" date="2022" name="bioRxiv">
        <title>Population genetic analysis of Ophidiomyces ophidiicola, the causative agent of snake fungal disease, indicates recent introductions to the USA.</title>
        <authorList>
            <person name="Ladner J.T."/>
            <person name="Palmer J.M."/>
            <person name="Ettinger C.L."/>
            <person name="Stajich J.E."/>
            <person name="Farrell T.M."/>
            <person name="Glorioso B.M."/>
            <person name="Lawson B."/>
            <person name="Price S.J."/>
            <person name="Stengle A.G."/>
            <person name="Grear D.A."/>
            <person name="Lorch J.M."/>
        </authorList>
    </citation>
    <scope>NUCLEOTIDE SEQUENCE</scope>
    <source>
        <strain evidence="1">NWHC 24266-5</strain>
    </source>
</reference>
<evidence type="ECO:0000313" key="1">
    <source>
        <dbReference type="EMBL" id="KAI2382845.1"/>
    </source>
</evidence>
<proteinExistence type="predicted"/>